<organism evidence="2 3">
    <name type="scientific">Rhizoctonia solani</name>
    <dbReference type="NCBI Taxonomy" id="456999"/>
    <lineage>
        <taxon>Eukaryota</taxon>
        <taxon>Fungi</taxon>
        <taxon>Dikarya</taxon>
        <taxon>Basidiomycota</taxon>
        <taxon>Agaricomycotina</taxon>
        <taxon>Agaricomycetes</taxon>
        <taxon>Cantharellales</taxon>
        <taxon>Ceratobasidiaceae</taxon>
        <taxon>Rhizoctonia</taxon>
    </lineage>
</organism>
<proteinExistence type="predicted"/>
<protein>
    <submittedName>
        <fullName evidence="2">Uncharacterized protein</fullName>
    </submittedName>
</protein>
<evidence type="ECO:0000313" key="3">
    <source>
        <dbReference type="Proteomes" id="UP000614334"/>
    </source>
</evidence>
<name>A0A8H7I7I4_9AGAM</name>
<evidence type="ECO:0000313" key="2">
    <source>
        <dbReference type="EMBL" id="KAF8749282.1"/>
    </source>
</evidence>
<reference evidence="2" key="1">
    <citation type="submission" date="2020-09" db="EMBL/GenBank/DDBJ databases">
        <title>Comparative genome analyses of four rice-infecting Rhizoctonia solani isolates reveal extensive enrichment of homogalacturonan modification genes.</title>
        <authorList>
            <person name="Lee D.-Y."/>
            <person name="Jeon J."/>
            <person name="Kim K.-T."/>
            <person name="Cheong K."/>
            <person name="Song H."/>
            <person name="Choi G."/>
            <person name="Ko J."/>
            <person name="Opiyo S.O."/>
            <person name="Zuo S."/>
            <person name="Madhav S."/>
            <person name="Lee Y.-H."/>
            <person name="Wang G.-L."/>
        </authorList>
    </citation>
    <scope>NUCLEOTIDE SEQUENCE</scope>
    <source>
        <strain evidence="2">AG1-IA B2</strain>
    </source>
</reference>
<dbReference type="EMBL" id="JACYCF010000029">
    <property type="protein sequence ID" value="KAF8749282.1"/>
    <property type="molecule type" value="Genomic_DNA"/>
</dbReference>
<sequence>MGRFATKPAESQNSDLAGECSESRDDRFMPCRPASDLLHRPASYTPSVASPDSERCRRVEMCLFFGGEGRRLAPNPLPVRPRTSQALQHAWACRLLALTDLLYRPRCPATKPPVVLTSYLILSHLILSWFTSFRINCIRTASPFGAPSRPLGSRPAVTTLRFGGGLAIRQVGPAAWAFLRRPSPLVWLSRALLRTPRVVLGASQTRGRAPRPTLVASQPRGFPNLTGLGLVADADERAEDKL</sequence>
<dbReference type="Proteomes" id="UP000614334">
    <property type="component" value="Unassembled WGS sequence"/>
</dbReference>
<evidence type="ECO:0000256" key="1">
    <source>
        <dbReference type="SAM" id="MobiDB-lite"/>
    </source>
</evidence>
<comment type="caution">
    <text evidence="2">The sequence shown here is derived from an EMBL/GenBank/DDBJ whole genome shotgun (WGS) entry which is preliminary data.</text>
</comment>
<dbReference type="AlphaFoldDB" id="A0A8H7I7I4"/>
<accession>A0A8H7I7I4</accession>
<feature type="region of interest" description="Disordered" evidence="1">
    <location>
        <begin position="1"/>
        <end position="25"/>
    </location>
</feature>
<gene>
    <name evidence="2" type="ORF">RHS01_10259</name>
</gene>